<feature type="region of interest" description="Disordered" evidence="1">
    <location>
        <begin position="1"/>
        <end position="48"/>
    </location>
</feature>
<feature type="compositionally biased region" description="Low complexity" evidence="1">
    <location>
        <begin position="9"/>
        <end position="31"/>
    </location>
</feature>
<reference evidence="3" key="1">
    <citation type="submission" date="2021-03" db="EMBL/GenBank/DDBJ databases">
        <title>Whole genome sequence of Streptomyces bomunensis MMS17-BM035.</title>
        <authorList>
            <person name="Lee J.H."/>
        </authorList>
    </citation>
    <scope>NUCLEOTIDE SEQUENCE</scope>
    <source>
        <strain evidence="3">MMS17-BM035</strain>
    </source>
</reference>
<protein>
    <submittedName>
        <fullName evidence="3">Uncharacterized protein</fullName>
    </submittedName>
</protein>
<evidence type="ECO:0000256" key="1">
    <source>
        <dbReference type="SAM" id="MobiDB-lite"/>
    </source>
</evidence>
<dbReference type="Proteomes" id="UP000670475">
    <property type="component" value="Unassembled WGS sequence"/>
</dbReference>
<feature type="transmembrane region" description="Helical" evidence="2">
    <location>
        <begin position="121"/>
        <end position="143"/>
    </location>
</feature>
<keyword evidence="2" id="KW-1133">Transmembrane helix</keyword>
<keyword evidence="4" id="KW-1185">Reference proteome</keyword>
<organism evidence="3 4">
    <name type="scientific">Streptomyces montanisoli</name>
    <dbReference type="NCBI Taxonomy" id="2798581"/>
    <lineage>
        <taxon>Bacteria</taxon>
        <taxon>Bacillati</taxon>
        <taxon>Actinomycetota</taxon>
        <taxon>Actinomycetes</taxon>
        <taxon>Kitasatosporales</taxon>
        <taxon>Streptomycetaceae</taxon>
        <taxon>Streptomyces</taxon>
    </lineage>
</organism>
<feature type="transmembrane region" description="Helical" evidence="2">
    <location>
        <begin position="78"/>
        <end position="101"/>
    </location>
</feature>
<gene>
    <name evidence="3" type="ORF">JFN87_26990</name>
</gene>
<feature type="transmembrane region" description="Helical" evidence="2">
    <location>
        <begin position="150"/>
        <end position="169"/>
    </location>
</feature>
<dbReference type="EMBL" id="JAGIQL010000156">
    <property type="protein sequence ID" value="MBP0461082.1"/>
    <property type="molecule type" value="Genomic_DNA"/>
</dbReference>
<sequence length="203" mass="21030">MSFGEPNSPYGQPQGQPQGPAQGQQPGYGYPAGPPQGPAQGQPGYGYPQAPPVQAYNGGYPGANTMTEMPGGVKAARVMLWIMSGLCLIGGLIFIVAGVAINGAKDHTSDSQLTSLMDKSTSMVIGIAVLALVWCVLLAVLAVKVKNGGNGLRVTLIVVGVLTAILALYPFTVLGIVHLVLSILVIVFVAKSDGAAWFNRRRA</sequence>
<keyword evidence="2" id="KW-0472">Membrane</keyword>
<evidence type="ECO:0000313" key="4">
    <source>
        <dbReference type="Proteomes" id="UP000670475"/>
    </source>
</evidence>
<dbReference type="RefSeq" id="WP_209344046.1">
    <property type="nucleotide sequence ID" value="NZ_JAGIQL010000156.1"/>
</dbReference>
<evidence type="ECO:0000256" key="2">
    <source>
        <dbReference type="SAM" id="Phobius"/>
    </source>
</evidence>
<dbReference type="AlphaFoldDB" id="A0A940MJV8"/>
<name>A0A940MJV8_9ACTN</name>
<proteinExistence type="predicted"/>
<accession>A0A940MJV8</accession>
<evidence type="ECO:0000313" key="3">
    <source>
        <dbReference type="EMBL" id="MBP0461082.1"/>
    </source>
</evidence>
<comment type="caution">
    <text evidence="3">The sequence shown here is derived from an EMBL/GenBank/DDBJ whole genome shotgun (WGS) entry which is preliminary data.</text>
</comment>
<keyword evidence="2" id="KW-0812">Transmembrane</keyword>
<feature type="compositionally biased region" description="Low complexity" evidence="1">
    <location>
        <begin position="38"/>
        <end position="48"/>
    </location>
</feature>
<feature type="transmembrane region" description="Helical" evidence="2">
    <location>
        <begin position="175"/>
        <end position="198"/>
    </location>
</feature>